<evidence type="ECO:0000256" key="1">
    <source>
        <dbReference type="SAM" id="Phobius"/>
    </source>
</evidence>
<dbReference type="AlphaFoldDB" id="O45546"/>
<keyword evidence="1" id="KW-1133">Transmembrane helix</keyword>
<dbReference type="CTD" id="186137"/>
<keyword evidence="1" id="KW-0472">Membrane</keyword>
<organism evidence="2 3">
    <name type="scientific">Caenorhabditis elegans</name>
    <dbReference type="NCBI Taxonomy" id="6239"/>
    <lineage>
        <taxon>Eukaryota</taxon>
        <taxon>Metazoa</taxon>
        <taxon>Ecdysozoa</taxon>
        <taxon>Nematoda</taxon>
        <taxon>Chromadorea</taxon>
        <taxon>Rhabditida</taxon>
        <taxon>Rhabditina</taxon>
        <taxon>Rhabditomorpha</taxon>
        <taxon>Rhabditoidea</taxon>
        <taxon>Rhabditidae</taxon>
        <taxon>Peloderinae</taxon>
        <taxon>Caenorhabditis</taxon>
    </lineage>
</organism>
<dbReference type="GeneID" id="186137"/>
<dbReference type="UCSC" id="F53A2.1">
    <property type="organism name" value="c. elegans"/>
</dbReference>
<gene>
    <name evidence="2" type="ORF">CELE_F53A2.1</name>
    <name evidence="2 4" type="ORF">F53A2.1</name>
</gene>
<evidence type="ECO:0000313" key="2">
    <source>
        <dbReference type="EMBL" id="CAB04449.3"/>
    </source>
</evidence>
<dbReference type="FunCoup" id="O45546">
    <property type="interactions" value="169"/>
</dbReference>
<dbReference type="OMA" id="SCVRDYR"/>
<feature type="transmembrane region" description="Helical" evidence="1">
    <location>
        <begin position="30"/>
        <end position="50"/>
    </location>
</feature>
<dbReference type="RefSeq" id="NP_499746.2">
    <property type="nucleotide sequence ID" value="NM_067345.2"/>
</dbReference>
<proteinExistence type="predicted"/>
<dbReference type="OrthoDB" id="5912690at2759"/>
<name>O45546_CAEEL</name>
<dbReference type="Proteomes" id="UP000001940">
    <property type="component" value="Chromosome III"/>
</dbReference>
<dbReference type="HOGENOM" id="CLU_057199_0_0_1"/>
<dbReference type="IntAct" id="O45546">
    <property type="interactions" value="1"/>
</dbReference>
<reference evidence="2 3" key="1">
    <citation type="journal article" date="1998" name="Science">
        <title>Genome sequence of the nematode C. elegans: a platform for investigating biology.</title>
        <authorList>
            <consortium name="The C. elegans sequencing consortium"/>
            <person name="Sulson J.E."/>
            <person name="Waterston R."/>
        </authorList>
    </citation>
    <scope>NUCLEOTIDE SEQUENCE [LARGE SCALE GENOMIC DNA]</scope>
    <source>
        <strain evidence="2 3">Bristol N2</strain>
    </source>
</reference>
<feature type="transmembrane region" description="Helical" evidence="1">
    <location>
        <begin position="91"/>
        <end position="108"/>
    </location>
</feature>
<dbReference type="InParanoid" id="O45546"/>
<dbReference type="PANTHER" id="PTHR37431">
    <property type="entry name" value="PROTEIN CBG06927"/>
    <property type="match status" value="1"/>
</dbReference>
<dbReference type="Bgee" id="WBGene00009949">
    <property type="expression patterns" value="Expressed in pharyngeal muscle cell (C elegans) and 3 other cell types or tissues"/>
</dbReference>
<dbReference type="PaxDb" id="6239-F53A2.1"/>
<dbReference type="EMBL" id="BX284603">
    <property type="protein sequence ID" value="CAB04449.3"/>
    <property type="molecule type" value="Genomic_DNA"/>
</dbReference>
<sequence>MLLPSCLPRMKIDKKKMEKRKKKHIHLHHIYISTTFSSIILSLYFCGPLVSPMGPLPARCDTFFWGNFSFLCPKNLLSVQRSLYFRYQKNAKMIFWSYLVILLIPGVLSTTCPHSVNSKIQECVQPVADYAKVLNNQDSRTSGSEFGSAFSLPNMGGRVFNELCRLIAKFNSCVRDYRSTCPRHVTISLIDSSYGYLCNEGYNTFMESAECLMELDRKPSVKRCHDETLKEIESANTESGVSMPAKVDRMCGALNFFSGCVRSPIKQDCGFSAWQVIYRVLKDTTNTLMPACQFTGTSQKLLSFQKEIDSLNNVTSTTTTLQTSTYTTSRPRPTVTKLQTTTVVVVRELADGEDEDDEELKQKLSQKKKMRKIQSAELTDSSKSQFSIEYVLTLVLGFLILCI</sequence>
<accession>O45546</accession>
<dbReference type="PANTHER" id="PTHR37431:SF3">
    <property type="entry name" value="DUF19 DOMAIN-CONTAINING PROTEIN"/>
    <property type="match status" value="1"/>
</dbReference>
<dbReference type="eggNOG" id="ENOG502S0D2">
    <property type="taxonomic scope" value="Eukaryota"/>
</dbReference>
<protein>
    <submittedName>
        <fullName evidence="2">DUF19 domain-containing protein</fullName>
    </submittedName>
</protein>
<keyword evidence="3" id="KW-1185">Reference proteome</keyword>
<dbReference type="KEGG" id="cel:CELE_F53A2.1"/>
<dbReference type="AGR" id="WB:WBGene00009949"/>
<evidence type="ECO:0000313" key="4">
    <source>
        <dbReference type="WormBase" id="F53A2.1"/>
    </source>
</evidence>
<keyword evidence="1" id="KW-0812">Transmembrane</keyword>
<evidence type="ECO:0000313" key="3">
    <source>
        <dbReference type="Proteomes" id="UP000001940"/>
    </source>
</evidence>
<dbReference type="WormBase" id="F53A2.1">
    <property type="protein sequence ID" value="CE44354"/>
    <property type="gene ID" value="WBGene00009949"/>
</dbReference>